<sequence length="38" mass="4492">MMLHCHQFIIPTSWISTYELSTFLDARTQPNTLTHRNS</sequence>
<evidence type="ECO:0000313" key="1">
    <source>
        <dbReference type="EMBL" id="JAD24087.1"/>
    </source>
</evidence>
<dbReference type="AlphaFoldDB" id="A0A0A9QNX2"/>
<dbReference type="EMBL" id="GBRH01273808">
    <property type="protein sequence ID" value="JAD24087.1"/>
    <property type="molecule type" value="Transcribed_RNA"/>
</dbReference>
<accession>A0A0A9QNX2</accession>
<organism evidence="1">
    <name type="scientific">Arundo donax</name>
    <name type="common">Giant reed</name>
    <name type="synonym">Donax arundinaceus</name>
    <dbReference type="NCBI Taxonomy" id="35708"/>
    <lineage>
        <taxon>Eukaryota</taxon>
        <taxon>Viridiplantae</taxon>
        <taxon>Streptophyta</taxon>
        <taxon>Embryophyta</taxon>
        <taxon>Tracheophyta</taxon>
        <taxon>Spermatophyta</taxon>
        <taxon>Magnoliopsida</taxon>
        <taxon>Liliopsida</taxon>
        <taxon>Poales</taxon>
        <taxon>Poaceae</taxon>
        <taxon>PACMAD clade</taxon>
        <taxon>Arundinoideae</taxon>
        <taxon>Arundineae</taxon>
        <taxon>Arundo</taxon>
    </lineage>
</organism>
<reference evidence="1" key="2">
    <citation type="journal article" date="2015" name="Data Brief">
        <title>Shoot transcriptome of the giant reed, Arundo donax.</title>
        <authorList>
            <person name="Barrero R.A."/>
            <person name="Guerrero F.D."/>
            <person name="Moolhuijzen P."/>
            <person name="Goolsby J.A."/>
            <person name="Tidwell J."/>
            <person name="Bellgard S.E."/>
            <person name="Bellgard M.I."/>
        </authorList>
    </citation>
    <scope>NUCLEOTIDE SEQUENCE</scope>
    <source>
        <tissue evidence="1">Shoot tissue taken approximately 20 cm above the soil surface</tissue>
    </source>
</reference>
<protein>
    <submittedName>
        <fullName evidence="1">Uncharacterized protein</fullName>
    </submittedName>
</protein>
<name>A0A0A9QNX2_ARUDO</name>
<proteinExistence type="predicted"/>
<reference evidence="1" key="1">
    <citation type="submission" date="2014-09" db="EMBL/GenBank/DDBJ databases">
        <authorList>
            <person name="Magalhaes I.L.F."/>
            <person name="Oliveira U."/>
            <person name="Santos F.R."/>
            <person name="Vidigal T.H.D.A."/>
            <person name="Brescovit A.D."/>
            <person name="Santos A.J."/>
        </authorList>
    </citation>
    <scope>NUCLEOTIDE SEQUENCE</scope>
    <source>
        <tissue evidence="1">Shoot tissue taken approximately 20 cm above the soil surface</tissue>
    </source>
</reference>